<feature type="region of interest" description="Disordered" evidence="1">
    <location>
        <begin position="105"/>
        <end position="159"/>
    </location>
</feature>
<feature type="compositionally biased region" description="Polar residues" evidence="1">
    <location>
        <begin position="57"/>
        <end position="67"/>
    </location>
</feature>
<feature type="non-terminal residue" evidence="2">
    <location>
        <position position="1"/>
    </location>
</feature>
<dbReference type="AlphaFoldDB" id="A0A1J8QZY2"/>
<proteinExistence type="predicted"/>
<evidence type="ECO:0000313" key="2">
    <source>
        <dbReference type="EMBL" id="OJA15042.1"/>
    </source>
</evidence>
<accession>A0A1J8QZY2</accession>
<organism evidence="2 3">
    <name type="scientific">Rhizopogon vesiculosus</name>
    <dbReference type="NCBI Taxonomy" id="180088"/>
    <lineage>
        <taxon>Eukaryota</taxon>
        <taxon>Fungi</taxon>
        <taxon>Dikarya</taxon>
        <taxon>Basidiomycota</taxon>
        <taxon>Agaricomycotina</taxon>
        <taxon>Agaricomycetes</taxon>
        <taxon>Agaricomycetidae</taxon>
        <taxon>Boletales</taxon>
        <taxon>Suillineae</taxon>
        <taxon>Rhizopogonaceae</taxon>
        <taxon>Rhizopogon</taxon>
    </lineage>
</organism>
<dbReference type="Proteomes" id="UP000183567">
    <property type="component" value="Unassembled WGS sequence"/>
</dbReference>
<sequence>HQDATYQDHSRIPSQSQRSPLIGLGHKTLHEDVFGPNHLGLGVHHREQSRAPEQPMSPFQEQPNNAIQEGRKHVRSPGVERSTSYMAYMPPPQTQMVGTHLRQLGPVQNYNEPNPSSHAGTPYLGHSSHTPFSHSSGSSRSQSLAPHGGTQSPHEDYQPLYSALGHNHQMTAHASFRNSALLQMEQGYDPRDSSHATVGKLVAEVQRLSIATNQLFVALRDLVASNEKLTIQA</sequence>
<keyword evidence="3" id="KW-1185">Reference proteome</keyword>
<feature type="compositionally biased region" description="Low complexity" evidence="1">
    <location>
        <begin position="126"/>
        <end position="143"/>
    </location>
</feature>
<reference evidence="2 3" key="1">
    <citation type="submission" date="2016-03" db="EMBL/GenBank/DDBJ databases">
        <title>Comparative genomics of the ectomycorrhizal sister species Rhizopogon vinicolor and Rhizopogon vesiculosus (Basidiomycota: Boletales) reveals a divergence of the mating type B locus.</title>
        <authorList>
            <person name="Mujic A.B."/>
            <person name="Kuo A."/>
            <person name="Tritt A."/>
            <person name="Lipzen A."/>
            <person name="Chen C."/>
            <person name="Johnson J."/>
            <person name="Sharma A."/>
            <person name="Barry K."/>
            <person name="Grigoriev I.V."/>
            <person name="Spatafora J.W."/>
        </authorList>
    </citation>
    <scope>NUCLEOTIDE SEQUENCE [LARGE SCALE GENOMIC DNA]</scope>
    <source>
        <strain evidence="2 3">AM-OR11-056</strain>
    </source>
</reference>
<gene>
    <name evidence="2" type="ORF">AZE42_13069</name>
</gene>
<evidence type="ECO:0000256" key="1">
    <source>
        <dbReference type="SAM" id="MobiDB-lite"/>
    </source>
</evidence>
<dbReference type="EMBL" id="LVVM01003385">
    <property type="protein sequence ID" value="OJA15042.1"/>
    <property type="molecule type" value="Genomic_DNA"/>
</dbReference>
<feature type="region of interest" description="Disordered" evidence="1">
    <location>
        <begin position="1"/>
        <end position="20"/>
    </location>
</feature>
<protein>
    <submittedName>
        <fullName evidence="2">Uncharacterized protein</fullName>
    </submittedName>
</protein>
<comment type="caution">
    <text evidence="2">The sequence shown here is derived from an EMBL/GenBank/DDBJ whole genome shotgun (WGS) entry which is preliminary data.</text>
</comment>
<feature type="region of interest" description="Disordered" evidence="1">
    <location>
        <begin position="45"/>
        <end position="78"/>
    </location>
</feature>
<feature type="compositionally biased region" description="Polar residues" evidence="1">
    <location>
        <begin position="106"/>
        <end position="119"/>
    </location>
</feature>
<feature type="compositionally biased region" description="Basic and acidic residues" evidence="1">
    <location>
        <begin position="1"/>
        <end position="11"/>
    </location>
</feature>
<name>A0A1J8QZY2_9AGAM</name>
<dbReference type="OrthoDB" id="2707339at2759"/>
<evidence type="ECO:0000313" key="3">
    <source>
        <dbReference type="Proteomes" id="UP000183567"/>
    </source>
</evidence>